<gene>
    <name evidence="2" type="ORF">FQ377_05885</name>
</gene>
<evidence type="ECO:0000313" key="2">
    <source>
        <dbReference type="EMBL" id="TYC99489.1"/>
    </source>
</evidence>
<organism evidence="2 3">
    <name type="scientific">Arthrobacter echini</name>
    <dbReference type="NCBI Taxonomy" id="1529066"/>
    <lineage>
        <taxon>Bacteria</taxon>
        <taxon>Bacillati</taxon>
        <taxon>Actinomycetota</taxon>
        <taxon>Actinomycetes</taxon>
        <taxon>Micrococcales</taxon>
        <taxon>Micrococcaceae</taxon>
        <taxon>Arthrobacter</taxon>
    </lineage>
</organism>
<feature type="transmembrane region" description="Helical" evidence="1">
    <location>
        <begin position="12"/>
        <end position="30"/>
    </location>
</feature>
<dbReference type="EMBL" id="VSLD01000002">
    <property type="protein sequence ID" value="TYC99489.1"/>
    <property type="molecule type" value="Genomic_DNA"/>
</dbReference>
<name>A0A5D0XSE0_9MICC</name>
<proteinExistence type="predicted"/>
<dbReference type="AlphaFoldDB" id="A0A5D0XSE0"/>
<keyword evidence="1" id="KW-0812">Transmembrane</keyword>
<keyword evidence="3" id="KW-1185">Reference proteome</keyword>
<evidence type="ECO:0000256" key="1">
    <source>
        <dbReference type="SAM" id="Phobius"/>
    </source>
</evidence>
<reference evidence="2 3" key="1">
    <citation type="submission" date="2019-08" db="EMBL/GenBank/DDBJ databases">
        <title>Genone of Arthrobacter echini P9.</title>
        <authorList>
            <person name="Bowman J.P."/>
        </authorList>
    </citation>
    <scope>NUCLEOTIDE SEQUENCE [LARGE SCALE GENOMIC DNA]</scope>
    <source>
        <strain evidence="2 3">P9</strain>
    </source>
</reference>
<dbReference type="OrthoDB" id="9947900at2"/>
<sequence>MSGERRRDRRAIMFVVGASLIALCVAARRLGLGTATDADGPAWWLASMFLLGVSLLAILLLEKLLGIRRNR</sequence>
<dbReference type="Proteomes" id="UP000323410">
    <property type="component" value="Unassembled WGS sequence"/>
</dbReference>
<evidence type="ECO:0000313" key="3">
    <source>
        <dbReference type="Proteomes" id="UP000323410"/>
    </source>
</evidence>
<dbReference type="RefSeq" id="WP_148600310.1">
    <property type="nucleotide sequence ID" value="NZ_VSLD01000002.1"/>
</dbReference>
<comment type="caution">
    <text evidence="2">The sequence shown here is derived from an EMBL/GenBank/DDBJ whole genome shotgun (WGS) entry which is preliminary data.</text>
</comment>
<keyword evidence="1" id="KW-0472">Membrane</keyword>
<keyword evidence="1" id="KW-1133">Transmembrane helix</keyword>
<feature type="transmembrane region" description="Helical" evidence="1">
    <location>
        <begin position="42"/>
        <end position="61"/>
    </location>
</feature>
<accession>A0A5D0XSE0</accession>
<protein>
    <submittedName>
        <fullName evidence="2">Uncharacterized protein</fullName>
    </submittedName>
</protein>